<protein>
    <submittedName>
        <fullName evidence="2">Uncharacterized protein</fullName>
    </submittedName>
</protein>
<dbReference type="Proteomes" id="UP000309848">
    <property type="component" value="Unassembled WGS sequence"/>
</dbReference>
<dbReference type="AlphaFoldDB" id="A0A4S1WF86"/>
<comment type="caution">
    <text evidence="2">The sequence shown here is derived from an EMBL/GenBank/DDBJ whole genome shotgun (WGS) entry which is preliminary data.</text>
</comment>
<name>A0A4S1WF86_9SPHN</name>
<reference evidence="2 3" key="1">
    <citation type="submission" date="2019-04" db="EMBL/GenBank/DDBJ databases">
        <title>Sphingomonas psychrotolerans sp. nov., isolated from soil in the Tianshan Mountains, Xinjiang, China.</title>
        <authorList>
            <person name="Luo Y."/>
            <person name="Sheng H."/>
        </authorList>
    </citation>
    <scope>NUCLEOTIDE SEQUENCE [LARGE SCALE GENOMIC DNA]</scope>
    <source>
        <strain evidence="2 3">KIS18-15</strain>
    </source>
</reference>
<feature type="region of interest" description="Disordered" evidence="1">
    <location>
        <begin position="1"/>
        <end position="79"/>
    </location>
</feature>
<keyword evidence="3" id="KW-1185">Reference proteome</keyword>
<organism evidence="2 3">
    <name type="scientific">Sphingomonas naasensis</name>
    <dbReference type="NCBI Taxonomy" id="1344951"/>
    <lineage>
        <taxon>Bacteria</taxon>
        <taxon>Pseudomonadati</taxon>
        <taxon>Pseudomonadota</taxon>
        <taxon>Alphaproteobacteria</taxon>
        <taxon>Sphingomonadales</taxon>
        <taxon>Sphingomonadaceae</taxon>
        <taxon>Sphingomonas</taxon>
    </lineage>
</organism>
<gene>
    <name evidence="2" type="ORF">E5A74_15095</name>
</gene>
<dbReference type="OrthoDB" id="7585014at2"/>
<evidence type="ECO:0000313" key="3">
    <source>
        <dbReference type="Proteomes" id="UP000309848"/>
    </source>
</evidence>
<evidence type="ECO:0000313" key="2">
    <source>
        <dbReference type="EMBL" id="TGX40805.1"/>
    </source>
</evidence>
<dbReference type="RefSeq" id="WP_135986409.1">
    <property type="nucleotide sequence ID" value="NZ_JAASQM010000005.1"/>
</dbReference>
<feature type="compositionally biased region" description="Low complexity" evidence="1">
    <location>
        <begin position="31"/>
        <end position="40"/>
    </location>
</feature>
<proteinExistence type="predicted"/>
<accession>A0A4S1WF86</accession>
<sequence>MSISVGVSVGGAKARGVDAEIASPRERQTDDACAAQDAATESLSQGLARHHSPALDADGPLDRLAQQPSPLDRLGKTAR</sequence>
<feature type="compositionally biased region" description="Basic and acidic residues" evidence="1">
    <location>
        <begin position="15"/>
        <end position="30"/>
    </location>
</feature>
<evidence type="ECO:0000256" key="1">
    <source>
        <dbReference type="SAM" id="MobiDB-lite"/>
    </source>
</evidence>
<dbReference type="EMBL" id="SRXU01000006">
    <property type="protein sequence ID" value="TGX40805.1"/>
    <property type="molecule type" value="Genomic_DNA"/>
</dbReference>